<evidence type="ECO:0000313" key="10">
    <source>
        <dbReference type="Proteomes" id="UP001375743"/>
    </source>
</evidence>
<evidence type="ECO:0000256" key="4">
    <source>
        <dbReference type="ARBA" id="ARBA00022692"/>
    </source>
</evidence>
<dbReference type="InterPro" id="IPR000515">
    <property type="entry name" value="MetI-like"/>
</dbReference>
<feature type="transmembrane region" description="Helical" evidence="7">
    <location>
        <begin position="18"/>
        <end position="37"/>
    </location>
</feature>
<name>A0ABU8XZP9_9PROT</name>
<reference evidence="9 10" key="1">
    <citation type="submission" date="2024-01" db="EMBL/GenBank/DDBJ databases">
        <title>Multi-omics insights into the function and evolution of sodium benzoate biodegradation pathways in Benzoatithermus flavus gen. nov., sp. nov. from hot spring.</title>
        <authorList>
            <person name="Hu C.-J."/>
            <person name="Li W.-J."/>
        </authorList>
    </citation>
    <scope>NUCLEOTIDE SEQUENCE [LARGE SCALE GENOMIC DNA]</scope>
    <source>
        <strain evidence="9 10">SYSU G07066</strain>
    </source>
</reference>
<feature type="transmembrane region" description="Helical" evidence="7">
    <location>
        <begin position="71"/>
        <end position="100"/>
    </location>
</feature>
<comment type="caution">
    <text evidence="9">The sequence shown here is derived from an EMBL/GenBank/DDBJ whole genome shotgun (WGS) entry which is preliminary data.</text>
</comment>
<keyword evidence="5 7" id="KW-1133">Transmembrane helix</keyword>
<feature type="transmembrane region" description="Helical" evidence="7">
    <location>
        <begin position="160"/>
        <end position="183"/>
    </location>
</feature>
<dbReference type="PROSITE" id="PS50928">
    <property type="entry name" value="ABC_TM1"/>
    <property type="match status" value="1"/>
</dbReference>
<keyword evidence="10" id="KW-1185">Reference proteome</keyword>
<evidence type="ECO:0000313" key="9">
    <source>
        <dbReference type="EMBL" id="MEK0085890.1"/>
    </source>
</evidence>
<keyword evidence="2 7" id="KW-0813">Transport</keyword>
<dbReference type="EMBL" id="JBBLZC010000037">
    <property type="protein sequence ID" value="MEK0085890.1"/>
    <property type="molecule type" value="Genomic_DNA"/>
</dbReference>
<evidence type="ECO:0000256" key="2">
    <source>
        <dbReference type="ARBA" id="ARBA00022448"/>
    </source>
</evidence>
<evidence type="ECO:0000256" key="6">
    <source>
        <dbReference type="ARBA" id="ARBA00023136"/>
    </source>
</evidence>
<evidence type="ECO:0000256" key="1">
    <source>
        <dbReference type="ARBA" id="ARBA00004651"/>
    </source>
</evidence>
<proteinExistence type="inferred from homology"/>
<dbReference type="Gene3D" id="1.10.3720.10">
    <property type="entry name" value="MetI-like"/>
    <property type="match status" value="1"/>
</dbReference>
<dbReference type="RefSeq" id="WP_418161736.1">
    <property type="nucleotide sequence ID" value="NZ_JBBLZC010000037.1"/>
</dbReference>
<evidence type="ECO:0000256" key="3">
    <source>
        <dbReference type="ARBA" id="ARBA00022475"/>
    </source>
</evidence>
<dbReference type="Pfam" id="PF00528">
    <property type="entry name" value="BPD_transp_1"/>
    <property type="match status" value="1"/>
</dbReference>
<keyword evidence="3" id="KW-1003">Cell membrane</keyword>
<evidence type="ECO:0000259" key="8">
    <source>
        <dbReference type="PROSITE" id="PS50928"/>
    </source>
</evidence>
<sequence length="299" mass="33503">MSDSHLESARARDPIRHVFIWPAVLVVLIVSIFPLVYSLTTSFMSFRLIPPTPPRFVGFDNYLNLLQQPRFWRVIGTTSLIAFTAVALQYVIGFAVALALHAKVPGERLFRVGFLLPMLLAPVAVALVARMIFNPTMGPLNQLMTHLGFPNLPFLTETRWALGAIIAVEVWQWTPFVILLMLAGLQTLPDEVYEAAEIEGATPWQQFKDITFPMMLPISAAVVFIRLIESYKIIDTVFVMTGGGPGISTETLTLFAYQEGFKKFNLGYTSALSFLFLIVITVIGTVYLALLRPHLEKRR</sequence>
<feature type="transmembrane region" description="Helical" evidence="7">
    <location>
        <begin position="210"/>
        <end position="228"/>
    </location>
</feature>
<feature type="transmembrane region" description="Helical" evidence="7">
    <location>
        <begin position="271"/>
        <end position="291"/>
    </location>
</feature>
<accession>A0ABU8XZP9</accession>
<dbReference type="Proteomes" id="UP001375743">
    <property type="component" value="Unassembled WGS sequence"/>
</dbReference>
<evidence type="ECO:0000256" key="5">
    <source>
        <dbReference type="ARBA" id="ARBA00022989"/>
    </source>
</evidence>
<evidence type="ECO:0000256" key="7">
    <source>
        <dbReference type="RuleBase" id="RU363032"/>
    </source>
</evidence>
<keyword evidence="6 7" id="KW-0472">Membrane</keyword>
<gene>
    <name evidence="9" type="ORF">U1T56_22270</name>
</gene>
<dbReference type="CDD" id="cd06261">
    <property type="entry name" value="TM_PBP2"/>
    <property type="match status" value="1"/>
</dbReference>
<dbReference type="SUPFAM" id="SSF161098">
    <property type="entry name" value="MetI-like"/>
    <property type="match status" value="1"/>
</dbReference>
<dbReference type="PANTHER" id="PTHR43005:SF1">
    <property type="entry name" value="SPERMIDINE_PUTRESCINE TRANSPORT SYSTEM PERMEASE PROTEIN"/>
    <property type="match status" value="1"/>
</dbReference>
<protein>
    <submittedName>
        <fullName evidence="9">Sugar ABC transporter permease</fullName>
    </submittedName>
</protein>
<dbReference type="PANTHER" id="PTHR43005">
    <property type="entry name" value="BLR7065 PROTEIN"/>
    <property type="match status" value="1"/>
</dbReference>
<feature type="domain" description="ABC transmembrane type-1" evidence="8">
    <location>
        <begin position="75"/>
        <end position="287"/>
    </location>
</feature>
<organism evidence="9 10">
    <name type="scientific">Benzoatithermus flavus</name>
    <dbReference type="NCBI Taxonomy" id="3108223"/>
    <lineage>
        <taxon>Bacteria</taxon>
        <taxon>Pseudomonadati</taxon>
        <taxon>Pseudomonadota</taxon>
        <taxon>Alphaproteobacteria</taxon>
        <taxon>Geminicoccales</taxon>
        <taxon>Geminicoccaceae</taxon>
        <taxon>Benzoatithermus</taxon>
    </lineage>
</organism>
<keyword evidence="4 7" id="KW-0812">Transmembrane</keyword>
<dbReference type="InterPro" id="IPR035906">
    <property type="entry name" value="MetI-like_sf"/>
</dbReference>
<feature type="transmembrane region" description="Helical" evidence="7">
    <location>
        <begin position="112"/>
        <end position="133"/>
    </location>
</feature>
<comment type="similarity">
    <text evidence="7">Belongs to the binding-protein-dependent transport system permease family.</text>
</comment>
<comment type="subcellular location">
    <subcellularLocation>
        <location evidence="1 7">Cell membrane</location>
        <topology evidence="1 7">Multi-pass membrane protein</topology>
    </subcellularLocation>
</comment>